<evidence type="ECO:0000313" key="2">
    <source>
        <dbReference type="EMBL" id="CAD2072301.1"/>
    </source>
</evidence>
<dbReference type="EMBL" id="CAJEWB010000005">
    <property type="protein sequence ID" value="CAD2072301.1"/>
    <property type="molecule type" value="Genomic_DNA"/>
</dbReference>
<evidence type="ECO:0000313" key="3">
    <source>
        <dbReference type="Proteomes" id="UP000588186"/>
    </source>
</evidence>
<organism evidence="2 3">
    <name type="scientific">Phocicoccus pinnipedialis</name>
    <dbReference type="NCBI Taxonomy" id="110845"/>
    <lineage>
        <taxon>Bacteria</taxon>
        <taxon>Bacillati</taxon>
        <taxon>Bacillota</taxon>
        <taxon>Bacilli</taxon>
        <taxon>Bacillales</taxon>
        <taxon>Salinicoccaceae</taxon>
        <taxon>Phocicoccus</taxon>
    </lineage>
</organism>
<keyword evidence="3" id="KW-1185">Reference proteome</keyword>
<proteinExistence type="predicted"/>
<feature type="transmembrane region" description="Helical" evidence="1">
    <location>
        <begin position="17"/>
        <end position="36"/>
    </location>
</feature>
<keyword evidence="1" id="KW-0812">Transmembrane</keyword>
<gene>
    <name evidence="2" type="ORF">JEOPIN946_00399</name>
</gene>
<keyword evidence="1" id="KW-1133">Transmembrane helix</keyword>
<evidence type="ECO:0000256" key="1">
    <source>
        <dbReference type="SAM" id="Phobius"/>
    </source>
</evidence>
<comment type="caution">
    <text evidence="2">The sequence shown here is derived from an EMBL/GenBank/DDBJ whole genome shotgun (WGS) entry which is preliminary data.</text>
</comment>
<dbReference type="AlphaFoldDB" id="A0A6V7R4J9"/>
<dbReference type="Proteomes" id="UP000588186">
    <property type="component" value="Unassembled WGS sequence"/>
</dbReference>
<keyword evidence="1" id="KW-0472">Membrane</keyword>
<protein>
    <submittedName>
        <fullName evidence="2">Uncharacterized protein</fullName>
    </submittedName>
</protein>
<name>A0A6V7R4J9_9BACL</name>
<reference evidence="2 3" key="1">
    <citation type="submission" date="2020-07" db="EMBL/GenBank/DDBJ databases">
        <authorList>
            <person name="Criscuolo A."/>
        </authorList>
    </citation>
    <scope>NUCLEOTIDE SEQUENCE [LARGE SCALE GENOMIC DNA]</scope>
    <source>
        <strain evidence="2">CIP107946</strain>
    </source>
</reference>
<accession>A0A6V7R4J9</accession>
<sequence>MIASICFWLTNLFDAQIIYTLFIVGTVISIFCIILLKIKNKTHNISD</sequence>